<proteinExistence type="predicted"/>
<dbReference type="KEGG" id="mchc:CK556_03490"/>
<evidence type="ECO:0000259" key="3">
    <source>
        <dbReference type="Pfam" id="PF00884"/>
    </source>
</evidence>
<reference evidence="4 5" key="1">
    <citation type="submission" date="2017-08" db="EMBL/GenBank/DDBJ databases">
        <title>Complete Genome Sequence of Mesoplasma chauliocola.</title>
        <authorList>
            <person name="Knight T.F.Jr."/>
            <person name="Citino T."/>
        </authorList>
    </citation>
    <scope>NUCLEOTIDE SEQUENCE [LARGE SCALE GENOMIC DNA]</scope>
    <source>
        <strain evidence="4 5">CHPA-2</strain>
    </source>
</reference>
<dbReference type="Proteomes" id="UP000232229">
    <property type="component" value="Chromosome"/>
</dbReference>
<dbReference type="PANTHER" id="PTHR45953">
    <property type="entry name" value="IDURONATE 2-SULFATASE"/>
    <property type="match status" value="1"/>
</dbReference>
<dbReference type="GO" id="GO:0008484">
    <property type="term" value="F:sulfuric ester hydrolase activity"/>
    <property type="evidence" value="ECO:0007669"/>
    <property type="project" value="TreeGrafter"/>
</dbReference>
<keyword evidence="2" id="KW-0378">Hydrolase</keyword>
<accession>A0A249SP77</accession>
<dbReference type="Gene3D" id="3.40.720.10">
    <property type="entry name" value="Alkaline Phosphatase, subunit A"/>
    <property type="match status" value="1"/>
</dbReference>
<evidence type="ECO:0000256" key="2">
    <source>
        <dbReference type="ARBA" id="ARBA00022801"/>
    </source>
</evidence>
<feature type="domain" description="Sulfatase N-terminal" evidence="3">
    <location>
        <begin position="4"/>
        <end position="332"/>
    </location>
</feature>
<dbReference type="Pfam" id="PF00884">
    <property type="entry name" value="Sulfatase"/>
    <property type="match status" value="1"/>
</dbReference>
<dbReference type="STRING" id="1336232.GCA_000518825_01158"/>
<evidence type="ECO:0000313" key="5">
    <source>
        <dbReference type="Proteomes" id="UP000232229"/>
    </source>
</evidence>
<dbReference type="InterPro" id="IPR000917">
    <property type="entry name" value="Sulfatase_N"/>
</dbReference>
<dbReference type="SUPFAM" id="SSF53649">
    <property type="entry name" value="Alkaline phosphatase-like"/>
    <property type="match status" value="1"/>
</dbReference>
<keyword evidence="1" id="KW-0479">Metal-binding</keyword>
<gene>
    <name evidence="4" type="ORF">CK556_03490</name>
</gene>
<protein>
    <submittedName>
        <fullName evidence="4">Sulfatase</fullName>
    </submittedName>
</protein>
<dbReference type="PANTHER" id="PTHR45953:SF1">
    <property type="entry name" value="IDURONATE 2-SULFATASE"/>
    <property type="match status" value="1"/>
</dbReference>
<dbReference type="CDD" id="cd16148">
    <property type="entry name" value="sulfatase_like"/>
    <property type="match status" value="1"/>
</dbReference>
<organism evidence="4 5">
    <name type="scientific">Mesoplasma chauliocola</name>
    <dbReference type="NCBI Taxonomy" id="216427"/>
    <lineage>
        <taxon>Bacteria</taxon>
        <taxon>Bacillati</taxon>
        <taxon>Mycoplasmatota</taxon>
        <taxon>Mollicutes</taxon>
        <taxon>Entomoplasmatales</taxon>
        <taxon>Entomoplasmataceae</taxon>
        <taxon>Mesoplasma</taxon>
    </lineage>
</organism>
<dbReference type="GO" id="GO:0046872">
    <property type="term" value="F:metal ion binding"/>
    <property type="evidence" value="ECO:0007669"/>
    <property type="project" value="UniProtKB-KW"/>
</dbReference>
<name>A0A249SP77_9MOLU</name>
<dbReference type="AlphaFoldDB" id="A0A249SP77"/>
<dbReference type="InterPro" id="IPR017850">
    <property type="entry name" value="Alkaline_phosphatase_core_sf"/>
</dbReference>
<evidence type="ECO:0000313" key="4">
    <source>
        <dbReference type="EMBL" id="ASZ09389.1"/>
    </source>
</evidence>
<dbReference type="RefSeq" id="WP_027875540.1">
    <property type="nucleotide sequence ID" value="NZ_CP023173.1"/>
</dbReference>
<keyword evidence="5" id="KW-1185">Reference proteome</keyword>
<dbReference type="GO" id="GO:0005737">
    <property type="term" value="C:cytoplasm"/>
    <property type="evidence" value="ECO:0007669"/>
    <property type="project" value="TreeGrafter"/>
</dbReference>
<sequence>MKAIIIMFDTLAKDFMPMYGNEWVHAPNFKKLSKKMITFNNFYGGSMPCMPARREMHTGKYNFMHRGWGPLEYFDFSVFEELNKNGIYTHLVTDHSHYWEDGGGTYHNRYTTWDGFRGQEGDRWMPREFANIVDNNNVLNKKGDSVVQHFANRFQQIDESEFSTVKTINAGVEFIRKYNKKDNWLLQIECFDPHEPFYVPEKYRKIYESVQIDNLPYFPKYTAVKTDEERSQISQMRKEYAALISMVDNHLGDLIDELEKNNMFEDTLIILNTDHGFLLGEHDWIGKNIMPMYDEIIHTPFMINVPNVRNIEKVDTISQTIDIAPTLLDFFNINCKRDIDGKSLLKVIEKEVQKENEKSQNILFGINGGHICIYDGKYIYMRGSENEEKNKKLTVQTTTFTNMRGFFSIEELKTIKQIPGNKYSDYLPIFEVQKSNYLRSDLLGNLLFDMENDKKQMNPLKNPDIENEMIKKLIIEMEKYEAPQSEFERLGLK</sequence>
<evidence type="ECO:0000256" key="1">
    <source>
        <dbReference type="ARBA" id="ARBA00022723"/>
    </source>
</evidence>
<dbReference type="EMBL" id="CP023173">
    <property type="protein sequence ID" value="ASZ09389.1"/>
    <property type="molecule type" value="Genomic_DNA"/>
</dbReference>